<dbReference type="PANTHER" id="PTHR43124">
    <property type="entry name" value="PURINE EFFLUX PUMP PBUE"/>
    <property type="match status" value="1"/>
</dbReference>
<protein>
    <submittedName>
        <fullName evidence="8">DHA1 family inner membrane transport protein</fullName>
    </submittedName>
</protein>
<feature type="transmembrane region" description="Helical" evidence="6">
    <location>
        <begin position="271"/>
        <end position="289"/>
    </location>
</feature>
<evidence type="ECO:0000256" key="2">
    <source>
        <dbReference type="ARBA" id="ARBA00022475"/>
    </source>
</evidence>
<keyword evidence="5 6" id="KW-0472">Membrane</keyword>
<feature type="transmembrane region" description="Helical" evidence="6">
    <location>
        <begin position="236"/>
        <end position="259"/>
    </location>
</feature>
<dbReference type="EMBL" id="PVTI01000009">
    <property type="protein sequence ID" value="PRY59470.1"/>
    <property type="molecule type" value="Genomic_DNA"/>
</dbReference>
<dbReference type="PROSITE" id="PS50850">
    <property type="entry name" value="MFS"/>
    <property type="match status" value="1"/>
</dbReference>
<dbReference type="AlphaFoldDB" id="A0A2T0UNH6"/>
<keyword evidence="4 6" id="KW-1133">Transmembrane helix</keyword>
<keyword evidence="2" id="KW-1003">Cell membrane</keyword>
<keyword evidence="9" id="KW-1185">Reference proteome</keyword>
<keyword evidence="3 6" id="KW-0812">Transmembrane</keyword>
<dbReference type="InterPro" id="IPR020846">
    <property type="entry name" value="MFS_dom"/>
</dbReference>
<comment type="subcellular location">
    <subcellularLocation>
        <location evidence="1">Cell membrane</location>
        <topology evidence="1">Multi-pass membrane protein</topology>
    </subcellularLocation>
</comment>
<feature type="transmembrane region" description="Helical" evidence="6">
    <location>
        <begin position="93"/>
        <end position="116"/>
    </location>
</feature>
<comment type="caution">
    <text evidence="8">The sequence shown here is derived from an EMBL/GenBank/DDBJ whole genome shotgun (WGS) entry which is preliminary data.</text>
</comment>
<evidence type="ECO:0000313" key="9">
    <source>
        <dbReference type="Proteomes" id="UP000237822"/>
    </source>
</evidence>
<feature type="transmembrane region" description="Helical" evidence="6">
    <location>
        <begin position="151"/>
        <end position="170"/>
    </location>
</feature>
<sequence>MASTSAPQLDLVTDTPLAPRSSRLPLGLLALAVGGFGIGLTEFVIAGLLPEVARDFAVTETAAGWLISGYALSVAVGGVALTLAASRLPRKQVLLGLMVLFIVGNLLSAIGTPYAVMMTGRVIAALCHGAFFGIGSVVAASLVTKERAASAIALMFAGLTTANVLGVPLGTLLGQQLGWRSTFWAITGIGIVALAAIAALVPTSVNDRDPDGSGTHRGTWAAGIRHELSAFANRQVWFSLLVTVLGFGGMFGAFTYIAFTLTEVSGFSSGAVPWLLILFGVGLFVGNLLGGRGANRSVPRTLITVLAALTVVMVGFALTAESQVLTMLALVLMGAFGFATVPGLQLRIMSNAGSAPTLASGANIAAFNVGNALGAWLGGVTIAAGLGYVSTIWAGAAMAGAALLTLLIAERVRS</sequence>
<dbReference type="Proteomes" id="UP000237822">
    <property type="component" value="Unassembled WGS sequence"/>
</dbReference>
<gene>
    <name evidence="8" type="ORF">BCF74_10960</name>
</gene>
<accession>A0A2T0UNH6</accession>
<dbReference type="InterPro" id="IPR050189">
    <property type="entry name" value="MFS_Efflux_Transporters"/>
</dbReference>
<feature type="transmembrane region" description="Helical" evidence="6">
    <location>
        <begin position="365"/>
        <end position="386"/>
    </location>
</feature>
<evidence type="ECO:0000256" key="6">
    <source>
        <dbReference type="SAM" id="Phobius"/>
    </source>
</evidence>
<dbReference type="CDD" id="cd17324">
    <property type="entry name" value="MFS_NepI_like"/>
    <property type="match status" value="1"/>
</dbReference>
<dbReference type="InterPro" id="IPR011701">
    <property type="entry name" value="MFS"/>
</dbReference>
<dbReference type="GO" id="GO:0022857">
    <property type="term" value="F:transmembrane transporter activity"/>
    <property type="evidence" value="ECO:0007669"/>
    <property type="project" value="InterPro"/>
</dbReference>
<feature type="transmembrane region" description="Helical" evidence="6">
    <location>
        <begin position="62"/>
        <end position="86"/>
    </location>
</feature>
<dbReference type="Pfam" id="PF07690">
    <property type="entry name" value="MFS_1"/>
    <property type="match status" value="1"/>
</dbReference>
<evidence type="ECO:0000256" key="5">
    <source>
        <dbReference type="ARBA" id="ARBA00023136"/>
    </source>
</evidence>
<reference evidence="8 9" key="1">
    <citation type="submission" date="2018-03" db="EMBL/GenBank/DDBJ databases">
        <title>Genomic Encyclopedia of Archaeal and Bacterial Type Strains, Phase II (KMG-II): from individual species to whole genera.</title>
        <authorList>
            <person name="Goeker M."/>
        </authorList>
    </citation>
    <scope>NUCLEOTIDE SEQUENCE [LARGE SCALE GENOMIC DNA]</scope>
    <source>
        <strain evidence="8 9">ATCC BAA-1496</strain>
    </source>
</reference>
<organism evidence="8 9">
    <name type="scientific">Knoellia remsis</name>
    <dbReference type="NCBI Taxonomy" id="407159"/>
    <lineage>
        <taxon>Bacteria</taxon>
        <taxon>Bacillati</taxon>
        <taxon>Actinomycetota</taxon>
        <taxon>Actinomycetes</taxon>
        <taxon>Micrococcales</taxon>
        <taxon>Intrasporangiaceae</taxon>
        <taxon>Knoellia</taxon>
    </lineage>
</organism>
<feature type="transmembrane region" description="Helical" evidence="6">
    <location>
        <begin position="26"/>
        <end position="50"/>
    </location>
</feature>
<name>A0A2T0UNH6_9MICO</name>
<feature type="domain" description="Major facilitator superfamily (MFS) profile" evidence="7">
    <location>
        <begin position="27"/>
        <end position="413"/>
    </location>
</feature>
<feature type="transmembrane region" description="Helical" evidence="6">
    <location>
        <begin position="122"/>
        <end position="144"/>
    </location>
</feature>
<proteinExistence type="predicted"/>
<evidence type="ECO:0000256" key="4">
    <source>
        <dbReference type="ARBA" id="ARBA00022989"/>
    </source>
</evidence>
<feature type="transmembrane region" description="Helical" evidence="6">
    <location>
        <begin position="301"/>
        <end position="318"/>
    </location>
</feature>
<dbReference type="InterPro" id="IPR036259">
    <property type="entry name" value="MFS_trans_sf"/>
</dbReference>
<feature type="transmembrane region" description="Helical" evidence="6">
    <location>
        <begin position="392"/>
        <end position="409"/>
    </location>
</feature>
<dbReference type="GO" id="GO:0005886">
    <property type="term" value="C:plasma membrane"/>
    <property type="evidence" value="ECO:0007669"/>
    <property type="project" value="UniProtKB-SubCell"/>
</dbReference>
<dbReference type="SUPFAM" id="SSF103473">
    <property type="entry name" value="MFS general substrate transporter"/>
    <property type="match status" value="1"/>
</dbReference>
<feature type="transmembrane region" description="Helical" evidence="6">
    <location>
        <begin position="182"/>
        <end position="201"/>
    </location>
</feature>
<dbReference type="PANTHER" id="PTHR43124:SF8">
    <property type="entry name" value="INNER MEMBRANE TRANSPORT PROTEIN YDHP"/>
    <property type="match status" value="1"/>
</dbReference>
<evidence type="ECO:0000256" key="3">
    <source>
        <dbReference type="ARBA" id="ARBA00022692"/>
    </source>
</evidence>
<evidence type="ECO:0000259" key="7">
    <source>
        <dbReference type="PROSITE" id="PS50850"/>
    </source>
</evidence>
<evidence type="ECO:0000256" key="1">
    <source>
        <dbReference type="ARBA" id="ARBA00004651"/>
    </source>
</evidence>
<dbReference type="Gene3D" id="1.20.1250.20">
    <property type="entry name" value="MFS general substrate transporter like domains"/>
    <property type="match status" value="2"/>
</dbReference>
<feature type="transmembrane region" description="Helical" evidence="6">
    <location>
        <begin position="324"/>
        <end position="344"/>
    </location>
</feature>
<evidence type="ECO:0000313" key="8">
    <source>
        <dbReference type="EMBL" id="PRY59470.1"/>
    </source>
</evidence>